<evidence type="ECO:0000313" key="6">
    <source>
        <dbReference type="Proteomes" id="UP001500503"/>
    </source>
</evidence>
<accession>A0ABP8Q146</accession>
<evidence type="ECO:0000256" key="3">
    <source>
        <dbReference type="ARBA" id="ARBA00023295"/>
    </source>
</evidence>
<dbReference type="Pfam" id="PF22422">
    <property type="entry name" value="MGH1-like_GH"/>
    <property type="match status" value="1"/>
</dbReference>
<dbReference type="PANTHER" id="PTHR10412:SF11">
    <property type="entry name" value="MANNOSYL-OLIGOSACCHARIDE GLUCOSIDASE"/>
    <property type="match status" value="1"/>
</dbReference>
<dbReference type="InterPro" id="IPR054491">
    <property type="entry name" value="MGH1-like_GH"/>
</dbReference>
<comment type="caution">
    <text evidence="5">The sequence shown here is derived from an EMBL/GenBank/DDBJ whole genome shotgun (WGS) entry which is preliminary data.</text>
</comment>
<dbReference type="InterPro" id="IPR012341">
    <property type="entry name" value="6hp_glycosidase-like_sf"/>
</dbReference>
<keyword evidence="2" id="KW-0378">Hydrolase</keyword>
<dbReference type="InterPro" id="IPR004888">
    <property type="entry name" value="Glycoside_hydrolase_63"/>
</dbReference>
<dbReference type="Proteomes" id="UP001500503">
    <property type="component" value="Unassembled WGS sequence"/>
</dbReference>
<dbReference type="RefSeq" id="WP_345465434.1">
    <property type="nucleotide sequence ID" value="NZ_BAABHF010000022.1"/>
</dbReference>
<evidence type="ECO:0000256" key="1">
    <source>
        <dbReference type="ARBA" id="ARBA00010833"/>
    </source>
</evidence>
<evidence type="ECO:0000256" key="2">
    <source>
        <dbReference type="ARBA" id="ARBA00022801"/>
    </source>
</evidence>
<dbReference type="InterPro" id="IPR008928">
    <property type="entry name" value="6-hairpin_glycosidase_sf"/>
</dbReference>
<feature type="domain" description="Mannosylglycerate hydrolase MGH1-like glycoside hydrolase" evidence="4">
    <location>
        <begin position="35"/>
        <end position="432"/>
    </location>
</feature>
<keyword evidence="3" id="KW-0326">Glycosidase</keyword>
<dbReference type="SUPFAM" id="SSF48208">
    <property type="entry name" value="Six-hairpin glycosidases"/>
    <property type="match status" value="1"/>
</dbReference>
<gene>
    <name evidence="5" type="ORF">GCM10023191_038360</name>
</gene>
<dbReference type="Gene3D" id="1.50.10.10">
    <property type="match status" value="1"/>
</dbReference>
<organism evidence="5 6">
    <name type="scientific">Actinoallomurus oryzae</name>
    <dbReference type="NCBI Taxonomy" id="502180"/>
    <lineage>
        <taxon>Bacteria</taxon>
        <taxon>Bacillati</taxon>
        <taxon>Actinomycetota</taxon>
        <taxon>Actinomycetes</taxon>
        <taxon>Streptosporangiales</taxon>
        <taxon>Thermomonosporaceae</taxon>
        <taxon>Actinoallomurus</taxon>
    </lineage>
</organism>
<reference evidence="6" key="1">
    <citation type="journal article" date="2019" name="Int. J. Syst. Evol. Microbiol.">
        <title>The Global Catalogue of Microorganisms (GCM) 10K type strain sequencing project: providing services to taxonomists for standard genome sequencing and annotation.</title>
        <authorList>
            <consortium name="The Broad Institute Genomics Platform"/>
            <consortium name="The Broad Institute Genome Sequencing Center for Infectious Disease"/>
            <person name="Wu L."/>
            <person name="Ma J."/>
        </authorList>
    </citation>
    <scope>NUCLEOTIDE SEQUENCE [LARGE SCALE GENOMIC DNA]</scope>
    <source>
        <strain evidence="6">JCM 17933</strain>
    </source>
</reference>
<dbReference type="EMBL" id="BAABHF010000022">
    <property type="protein sequence ID" value="GAA4496387.1"/>
    <property type="molecule type" value="Genomic_DNA"/>
</dbReference>
<keyword evidence="6" id="KW-1185">Reference proteome</keyword>
<sequence length="442" mass="49141">MEDDTAGTARLGDAAADVLRRNDLGHLTVAAPELYPHQWSWDTAFIAIGLSHLSVSRAITEMSSLLTAQWRRGMIPHIVFDTAPGYFPGPERWRTAVASDAPAGVQTSGICQPPVHSVAVARILDQARRRGGADRRAAEEFLTESLDGWLAWHRWLATSRDPEGSGLVEIHHSWESGMDNSPRWDAPYSRVDAGEMEPFTRNDTTHVTDAAERPTDAEYRRYIWLVDQMVAARYDEEAIRRTIDFRVADVFASALLALSSEILAELAAGAGRHRDARDMEEIAARFRSGVIAAVSPRSGLAQDRDLRTGAWLPTATIGGFAPLLCGGDVAVVRRQRELLLGPEWCGHPDLRHAVPPSTSPTSPEFRPRQYWRGPQWPVITWLFGWAARRRGDEALEGQLREESLRQLGDLRFAEYYEPFTGEALGSRSQSWTAAVALDWLAS</sequence>
<dbReference type="PANTHER" id="PTHR10412">
    <property type="entry name" value="MANNOSYL-OLIGOSACCHARIDE GLUCOSIDASE"/>
    <property type="match status" value="1"/>
</dbReference>
<name>A0ABP8Q146_9ACTN</name>
<comment type="similarity">
    <text evidence="1">Belongs to the glycosyl hydrolase 63 family.</text>
</comment>
<evidence type="ECO:0000259" key="4">
    <source>
        <dbReference type="Pfam" id="PF22422"/>
    </source>
</evidence>
<evidence type="ECO:0000313" key="5">
    <source>
        <dbReference type="EMBL" id="GAA4496387.1"/>
    </source>
</evidence>
<proteinExistence type="inferred from homology"/>
<protein>
    <recommendedName>
        <fullName evidence="4">Mannosylglycerate hydrolase MGH1-like glycoside hydrolase domain-containing protein</fullName>
    </recommendedName>
</protein>